<dbReference type="RefSeq" id="WP_377352753.1">
    <property type="nucleotide sequence ID" value="NZ_JBHTLQ010000006.1"/>
</dbReference>
<name>A0ABW3T099_9CAUL</name>
<accession>A0ABW3T099</accession>
<evidence type="ECO:0000256" key="1">
    <source>
        <dbReference type="SAM" id="MobiDB-lite"/>
    </source>
</evidence>
<feature type="region of interest" description="Disordered" evidence="1">
    <location>
        <begin position="20"/>
        <end position="77"/>
    </location>
</feature>
<feature type="chain" id="PRO_5047462434" evidence="2">
    <location>
        <begin position="22"/>
        <end position="123"/>
    </location>
</feature>
<organism evidence="3 4">
    <name type="scientific">Phenylobacterium conjunctum</name>
    <dbReference type="NCBI Taxonomy" id="1298959"/>
    <lineage>
        <taxon>Bacteria</taxon>
        <taxon>Pseudomonadati</taxon>
        <taxon>Pseudomonadota</taxon>
        <taxon>Alphaproteobacteria</taxon>
        <taxon>Caulobacterales</taxon>
        <taxon>Caulobacteraceae</taxon>
        <taxon>Phenylobacterium</taxon>
    </lineage>
</organism>
<feature type="compositionally biased region" description="Low complexity" evidence="1">
    <location>
        <begin position="27"/>
        <end position="37"/>
    </location>
</feature>
<keyword evidence="4" id="KW-1185">Reference proteome</keyword>
<dbReference type="Proteomes" id="UP001597216">
    <property type="component" value="Unassembled WGS sequence"/>
</dbReference>
<feature type="region of interest" description="Disordered" evidence="1">
    <location>
        <begin position="92"/>
        <end position="123"/>
    </location>
</feature>
<gene>
    <name evidence="3" type="ORF">ACFQ27_04405</name>
</gene>
<comment type="caution">
    <text evidence="3">The sequence shown here is derived from an EMBL/GenBank/DDBJ whole genome shotgun (WGS) entry which is preliminary data.</text>
</comment>
<reference evidence="4" key="1">
    <citation type="journal article" date="2019" name="Int. J. Syst. Evol. Microbiol.">
        <title>The Global Catalogue of Microorganisms (GCM) 10K type strain sequencing project: providing services to taxonomists for standard genome sequencing and annotation.</title>
        <authorList>
            <consortium name="The Broad Institute Genomics Platform"/>
            <consortium name="The Broad Institute Genome Sequencing Center for Infectious Disease"/>
            <person name="Wu L."/>
            <person name="Ma J."/>
        </authorList>
    </citation>
    <scope>NUCLEOTIDE SEQUENCE [LARGE SCALE GENOMIC DNA]</scope>
    <source>
        <strain evidence="4">CCUG 55074</strain>
    </source>
</reference>
<evidence type="ECO:0000313" key="4">
    <source>
        <dbReference type="Proteomes" id="UP001597216"/>
    </source>
</evidence>
<evidence type="ECO:0000256" key="2">
    <source>
        <dbReference type="SAM" id="SignalP"/>
    </source>
</evidence>
<feature type="signal peptide" evidence="2">
    <location>
        <begin position="1"/>
        <end position="21"/>
    </location>
</feature>
<sequence length="123" mass="12024">MKTRLFLTAAVMSVLACAAHAQTATDPQSQPSAAPAPNVAGPGQPGMPAHDAQGDAVMGGAVANPPMDPAMGAPSAMGAGADVAATVTTTTVTNGPIADTPENRAKYGQPMSRAGKASKARGN</sequence>
<evidence type="ECO:0000313" key="3">
    <source>
        <dbReference type="EMBL" id="MFD1189811.1"/>
    </source>
</evidence>
<dbReference type="EMBL" id="JBHTLQ010000006">
    <property type="protein sequence ID" value="MFD1189811.1"/>
    <property type="molecule type" value="Genomic_DNA"/>
</dbReference>
<protein>
    <submittedName>
        <fullName evidence="3">Uncharacterized protein</fullName>
    </submittedName>
</protein>
<proteinExistence type="predicted"/>
<dbReference type="PROSITE" id="PS51257">
    <property type="entry name" value="PROKAR_LIPOPROTEIN"/>
    <property type="match status" value="1"/>
</dbReference>
<keyword evidence="2" id="KW-0732">Signal</keyword>